<dbReference type="InterPro" id="IPR039156">
    <property type="entry name" value="PHAF1/BROMI"/>
</dbReference>
<evidence type="ECO:0000313" key="4">
    <source>
        <dbReference type="Proteomes" id="UP000449547"/>
    </source>
</evidence>
<dbReference type="VEuPathDB" id="FungiDB:DIURU_000870"/>
<dbReference type="OMA" id="HNYFRYG"/>
<proteinExistence type="inferred from homology"/>
<feature type="compositionally biased region" description="Low complexity" evidence="2">
    <location>
        <begin position="111"/>
        <end position="130"/>
    </location>
</feature>
<dbReference type="PANTHER" id="PTHR13465">
    <property type="entry name" value="UPF0183 PROTEIN"/>
    <property type="match status" value="1"/>
</dbReference>
<comment type="caution">
    <text evidence="3">The sequence shown here is derived from an EMBL/GenBank/DDBJ whole genome shotgun (WGS) entry which is preliminary data.</text>
</comment>
<dbReference type="GO" id="GO:0043001">
    <property type="term" value="P:Golgi to plasma membrane protein transport"/>
    <property type="evidence" value="ECO:0007669"/>
    <property type="project" value="TreeGrafter"/>
</dbReference>
<dbReference type="EMBL" id="SWFT01000027">
    <property type="protein sequence ID" value="KAA8907186.1"/>
    <property type="molecule type" value="Genomic_DNA"/>
</dbReference>
<dbReference type="PANTHER" id="PTHR13465:SF2">
    <property type="entry name" value="PHAGOSOME ASSEMBLY FACTOR 1"/>
    <property type="match status" value="1"/>
</dbReference>
<reference evidence="3 4" key="1">
    <citation type="submission" date="2019-07" db="EMBL/GenBank/DDBJ databases">
        <title>Genome assembly of two rare yeast pathogens: Diutina rugosa and Trichomonascus ciferrii.</title>
        <authorList>
            <person name="Mixao V."/>
            <person name="Saus E."/>
            <person name="Hansen A."/>
            <person name="Lass-Flor C."/>
            <person name="Gabaldon T."/>
        </authorList>
    </citation>
    <scope>NUCLEOTIDE SEQUENCE [LARGE SCALE GENOMIC DNA]</scope>
    <source>
        <strain evidence="3 4">CBS 613</strain>
    </source>
</reference>
<dbReference type="GO" id="GO:0005802">
    <property type="term" value="C:trans-Golgi network"/>
    <property type="evidence" value="ECO:0007669"/>
    <property type="project" value="TreeGrafter"/>
</dbReference>
<protein>
    <submittedName>
        <fullName evidence="3">Uncharacterized protein</fullName>
    </submittedName>
</protein>
<gene>
    <name evidence="3" type="ORF">DIURU_000870</name>
</gene>
<dbReference type="RefSeq" id="XP_034014537.1">
    <property type="nucleotide sequence ID" value="XM_034159166.1"/>
</dbReference>
<dbReference type="Proteomes" id="UP000449547">
    <property type="component" value="Unassembled WGS sequence"/>
</dbReference>
<feature type="region of interest" description="Disordered" evidence="2">
    <location>
        <begin position="106"/>
        <end position="140"/>
    </location>
</feature>
<evidence type="ECO:0000256" key="1">
    <source>
        <dbReference type="ARBA" id="ARBA00024339"/>
    </source>
</evidence>
<comment type="similarity">
    <text evidence="1">Belongs to the PHAF1 family.</text>
</comment>
<name>A0A642UXA4_DIURU</name>
<keyword evidence="4" id="KW-1185">Reference proteome</keyword>
<dbReference type="GeneID" id="54779523"/>
<dbReference type="InterPro" id="IPR005373">
    <property type="entry name" value="PHAF1"/>
</dbReference>
<accession>A0A642UXA4</accession>
<evidence type="ECO:0000313" key="3">
    <source>
        <dbReference type="EMBL" id="KAA8907186.1"/>
    </source>
</evidence>
<dbReference type="AlphaFoldDB" id="A0A642UXA4"/>
<organism evidence="3 4">
    <name type="scientific">Diutina rugosa</name>
    <name type="common">Yeast</name>
    <name type="synonym">Candida rugosa</name>
    <dbReference type="NCBI Taxonomy" id="5481"/>
    <lineage>
        <taxon>Eukaryota</taxon>
        <taxon>Fungi</taxon>
        <taxon>Dikarya</taxon>
        <taxon>Ascomycota</taxon>
        <taxon>Saccharomycotina</taxon>
        <taxon>Pichiomycetes</taxon>
        <taxon>Debaryomycetaceae</taxon>
        <taxon>Diutina</taxon>
    </lineage>
</organism>
<dbReference type="OrthoDB" id="411211at2759"/>
<evidence type="ECO:0000256" key="2">
    <source>
        <dbReference type="SAM" id="MobiDB-lite"/>
    </source>
</evidence>
<dbReference type="Pfam" id="PF03676">
    <property type="entry name" value="PHAF1"/>
    <property type="match status" value="1"/>
</dbReference>
<sequence>MSTPVVEDTQIVPGEGLGSILKLGHSLFEVITELNRANYRLQINYSDNAAEYSRRPIQVELVEYGIRLTFNHQVLELVEVSLGSEPPQKPFRVVYNGLTLNDVDTYDAGESPPASVSASASASDASDTLAPSPPRRQAHQRATLKQIYNKIFGPTYPGDLTNKGQSYVLSYPGVALRFSVGSMIPKSARQNKMDSHQLLQLLLNHQSDVVCEGLAVFSKNGRWNALEKLENRAARCDVDLDSGKVVVTRVSDTPVTITIGETTQQQVVEMLGPPDDYFNKYDSRMQIHGTPAPPGTTHKFHNYFRWGLDVLYEIGAMKTAPTVLKIVLHNGGITESLAFGRWNGCEWQISSRHLDAPLTSEMLHDDLPKVIRDSPPVLLDRTESEFVDRDVDIVEVVPTSSVFGHDSVDDKIGTWGQSKLYGFHRSIVEVMNANGCVSSVTVF</sequence>